<feature type="transmembrane region" description="Helical" evidence="3">
    <location>
        <begin position="12"/>
        <end position="36"/>
    </location>
</feature>
<keyword evidence="3" id="KW-0472">Membrane</keyword>
<dbReference type="AlphaFoldDB" id="A0A3S8RMT1"/>
<dbReference type="GO" id="GO:0016810">
    <property type="term" value="F:hydrolase activity, acting on carbon-nitrogen (but not peptide) bonds"/>
    <property type="evidence" value="ECO:0007669"/>
    <property type="project" value="InterPro"/>
</dbReference>
<dbReference type="PANTHER" id="PTHR10587">
    <property type="entry name" value="GLYCOSYL TRANSFERASE-RELATED"/>
    <property type="match status" value="1"/>
</dbReference>
<gene>
    <name evidence="5" type="ORF">EEI45_05590</name>
</gene>
<dbReference type="GO" id="GO:0005975">
    <property type="term" value="P:carbohydrate metabolic process"/>
    <property type="evidence" value="ECO:0007669"/>
    <property type="project" value="InterPro"/>
</dbReference>
<dbReference type="RefSeq" id="WP_125164463.1">
    <property type="nucleotide sequence ID" value="NZ_CP034234.1"/>
</dbReference>
<dbReference type="GO" id="GO:0016020">
    <property type="term" value="C:membrane"/>
    <property type="evidence" value="ECO:0007669"/>
    <property type="project" value="TreeGrafter"/>
</dbReference>
<keyword evidence="6" id="KW-1185">Reference proteome</keyword>
<protein>
    <submittedName>
        <fullName evidence="5">Polysaccharide deacetylase</fullName>
    </submittedName>
</protein>
<evidence type="ECO:0000313" key="6">
    <source>
        <dbReference type="Proteomes" id="UP000278804"/>
    </source>
</evidence>
<keyword evidence="3" id="KW-0812">Transmembrane</keyword>
<organism evidence="5 6">
    <name type="scientific">Erysipelothrix piscisicarius</name>
    <dbReference type="NCBI Taxonomy" id="2485784"/>
    <lineage>
        <taxon>Bacteria</taxon>
        <taxon>Bacillati</taxon>
        <taxon>Bacillota</taxon>
        <taxon>Erysipelotrichia</taxon>
        <taxon>Erysipelotrichales</taxon>
        <taxon>Erysipelotrichaceae</taxon>
        <taxon>Erysipelothrix</taxon>
    </lineage>
</organism>
<dbReference type="SUPFAM" id="SSF88713">
    <property type="entry name" value="Glycoside hydrolase/deacetylase"/>
    <property type="match status" value="1"/>
</dbReference>
<dbReference type="PROSITE" id="PS51677">
    <property type="entry name" value="NODB"/>
    <property type="match status" value="1"/>
</dbReference>
<evidence type="ECO:0000313" key="5">
    <source>
        <dbReference type="EMBL" id="AZK44285.1"/>
    </source>
</evidence>
<evidence type="ECO:0000256" key="2">
    <source>
        <dbReference type="ARBA" id="ARBA00022801"/>
    </source>
</evidence>
<reference evidence="5 6" key="1">
    <citation type="journal article" date="2020" name="Int. J. Syst. Evol. Microbiol.">
        <title>Description of Erysipelothrix piscisicarius sp. nov., an emergent fish pathogen, and assessment of virulence using a tiger barb (Puntigrus tetrazona) infection model.</title>
        <authorList>
            <person name="Pomaranski E.K."/>
            <person name="Griffin M.J."/>
            <person name="Camus A.C."/>
            <person name="Armwood A.R."/>
            <person name="Shelley J."/>
            <person name="Waldbieser G.C."/>
            <person name="LaFrentz B.R."/>
            <person name="Garcia J.C."/>
            <person name="Yanong R."/>
            <person name="Soto E."/>
        </authorList>
    </citation>
    <scope>NUCLEOTIDE SEQUENCE [LARGE SCALE GENOMIC DNA]</scope>
    <source>
        <strain evidence="5 6">15TAL0474</strain>
    </source>
</reference>
<dbReference type="PANTHER" id="PTHR10587:SF133">
    <property type="entry name" value="CHITIN DEACETYLASE 1-RELATED"/>
    <property type="match status" value="1"/>
</dbReference>
<dbReference type="CDD" id="cd10954">
    <property type="entry name" value="CE4_CtAXE_like"/>
    <property type="match status" value="1"/>
</dbReference>
<dbReference type="KEGG" id="eri:EEI45_05590"/>
<dbReference type="GO" id="GO:0046872">
    <property type="term" value="F:metal ion binding"/>
    <property type="evidence" value="ECO:0007669"/>
    <property type="project" value="UniProtKB-KW"/>
</dbReference>
<dbReference type="Pfam" id="PF01522">
    <property type="entry name" value="Polysacc_deac_1"/>
    <property type="match status" value="1"/>
</dbReference>
<dbReference type="Gene3D" id="3.20.20.370">
    <property type="entry name" value="Glycoside hydrolase/deacetylase"/>
    <property type="match status" value="1"/>
</dbReference>
<evidence type="ECO:0000259" key="4">
    <source>
        <dbReference type="PROSITE" id="PS51677"/>
    </source>
</evidence>
<evidence type="ECO:0000256" key="1">
    <source>
        <dbReference type="ARBA" id="ARBA00022723"/>
    </source>
</evidence>
<feature type="domain" description="NodB homology" evidence="4">
    <location>
        <begin position="255"/>
        <end position="430"/>
    </location>
</feature>
<dbReference type="InterPro" id="IPR050248">
    <property type="entry name" value="Polysacc_deacetylase_ArnD"/>
</dbReference>
<keyword evidence="3" id="KW-1133">Transmembrane helix</keyword>
<proteinExistence type="predicted"/>
<sequence>MKAKRSIKVRKLNMKAVASIIAALLVVVTIIVTLIFNPFSKYPRYMTRVSNEYKKIGHHEVIKEATDDNVMVLHYPTLDNEKVNTWIEAITAQSKERSKGLSNKDGKKSEIFQDYSIYQVHDKYVTVDIKTLLNNEITDQISRTYDIETGEFVKATDLFNDLGRKKLISDVRATLTKPKEMNRLSYLKATSLDENASISLSDSGVVFTIDGFKDPVSFDLSKITDYFSHSIGSYEKTDGEIPPVYLDRGINPKDKLVAFTFDDGPHHRNSKLIMDEMDKYEGQATFFMLGERVNQNPSVVKEIVRRGHQIANHSYTHPDFNSMDIKDVNKEIKDTDDALYKASGLKGPFMVRPPYGSANAAVREGAPVTFVNWSVDSEDWVSRDSQQICNTIDKYKHDGAIILLHDIYESSYEGFKCAAKKLHDQGYKFVTVKELLESRNDSVKTNAIYFNADPIQ</sequence>
<accession>A0A3S8RMT1</accession>
<keyword evidence="1" id="KW-0479">Metal-binding</keyword>
<evidence type="ECO:0000256" key="3">
    <source>
        <dbReference type="SAM" id="Phobius"/>
    </source>
</evidence>
<keyword evidence="2" id="KW-0378">Hydrolase</keyword>
<dbReference type="Proteomes" id="UP000278804">
    <property type="component" value="Chromosome"/>
</dbReference>
<dbReference type="InterPro" id="IPR002509">
    <property type="entry name" value="NODB_dom"/>
</dbReference>
<dbReference type="EMBL" id="CP034234">
    <property type="protein sequence ID" value="AZK44285.1"/>
    <property type="molecule type" value="Genomic_DNA"/>
</dbReference>
<name>A0A3S8RMT1_9FIRM</name>
<dbReference type="InterPro" id="IPR011330">
    <property type="entry name" value="Glyco_hydro/deAcase_b/a-brl"/>
</dbReference>